<evidence type="ECO:0000313" key="1">
    <source>
        <dbReference type="EMBL" id="KIK35630.1"/>
    </source>
</evidence>
<protein>
    <submittedName>
        <fullName evidence="1">Uncharacterized protein</fullName>
    </submittedName>
</protein>
<reference evidence="1 2" key="1">
    <citation type="submission" date="2014-04" db="EMBL/GenBank/DDBJ databases">
        <authorList>
            <consortium name="DOE Joint Genome Institute"/>
            <person name="Kuo A."/>
            <person name="Ruytinx J."/>
            <person name="Rineau F."/>
            <person name="Colpaert J."/>
            <person name="Kohler A."/>
            <person name="Nagy L.G."/>
            <person name="Floudas D."/>
            <person name="Copeland A."/>
            <person name="Barry K.W."/>
            <person name="Cichocki N."/>
            <person name="Veneault-Fourrey C."/>
            <person name="LaButti K."/>
            <person name="Lindquist E.A."/>
            <person name="Lipzen A."/>
            <person name="Lundell T."/>
            <person name="Morin E."/>
            <person name="Murat C."/>
            <person name="Sun H."/>
            <person name="Tunlid A."/>
            <person name="Henrissat B."/>
            <person name="Grigoriev I.V."/>
            <person name="Hibbett D.S."/>
            <person name="Martin F."/>
            <person name="Nordberg H.P."/>
            <person name="Cantor M.N."/>
            <person name="Hua S.X."/>
        </authorList>
    </citation>
    <scope>NUCLEOTIDE SEQUENCE [LARGE SCALE GENOMIC DNA]</scope>
    <source>
        <strain evidence="1 2">UH-Slu-Lm8-n1</strain>
    </source>
</reference>
<dbReference type="AlphaFoldDB" id="A0A0C9ZDQ2"/>
<proteinExistence type="predicted"/>
<accession>A0A0C9ZDQ2</accession>
<sequence>MHCLLGKIPRVISWGLLIYTSLTYPRKAILDTLSEGRPRQGYFLGRHRRSSNIHKVVYGLVRPSKASSGLGTFAV</sequence>
<dbReference type="InParanoid" id="A0A0C9ZDQ2"/>
<keyword evidence="2" id="KW-1185">Reference proteome</keyword>
<dbReference type="HOGENOM" id="CLU_2677946_0_0_1"/>
<organism evidence="1 2">
    <name type="scientific">Suillus luteus UH-Slu-Lm8-n1</name>
    <dbReference type="NCBI Taxonomy" id="930992"/>
    <lineage>
        <taxon>Eukaryota</taxon>
        <taxon>Fungi</taxon>
        <taxon>Dikarya</taxon>
        <taxon>Basidiomycota</taxon>
        <taxon>Agaricomycotina</taxon>
        <taxon>Agaricomycetes</taxon>
        <taxon>Agaricomycetidae</taxon>
        <taxon>Boletales</taxon>
        <taxon>Suillineae</taxon>
        <taxon>Suillaceae</taxon>
        <taxon>Suillus</taxon>
    </lineage>
</organism>
<dbReference type="Proteomes" id="UP000054485">
    <property type="component" value="Unassembled WGS sequence"/>
</dbReference>
<dbReference type="OrthoDB" id="3045089at2759"/>
<name>A0A0C9ZDQ2_9AGAM</name>
<dbReference type="EMBL" id="KN835604">
    <property type="protein sequence ID" value="KIK35630.1"/>
    <property type="molecule type" value="Genomic_DNA"/>
</dbReference>
<reference evidence="2" key="2">
    <citation type="submission" date="2015-01" db="EMBL/GenBank/DDBJ databases">
        <title>Evolutionary Origins and Diversification of the Mycorrhizal Mutualists.</title>
        <authorList>
            <consortium name="DOE Joint Genome Institute"/>
            <consortium name="Mycorrhizal Genomics Consortium"/>
            <person name="Kohler A."/>
            <person name="Kuo A."/>
            <person name="Nagy L.G."/>
            <person name="Floudas D."/>
            <person name="Copeland A."/>
            <person name="Barry K.W."/>
            <person name="Cichocki N."/>
            <person name="Veneault-Fourrey C."/>
            <person name="LaButti K."/>
            <person name="Lindquist E.A."/>
            <person name="Lipzen A."/>
            <person name="Lundell T."/>
            <person name="Morin E."/>
            <person name="Murat C."/>
            <person name="Riley R."/>
            <person name="Ohm R."/>
            <person name="Sun H."/>
            <person name="Tunlid A."/>
            <person name="Henrissat B."/>
            <person name="Grigoriev I.V."/>
            <person name="Hibbett D.S."/>
            <person name="Martin F."/>
        </authorList>
    </citation>
    <scope>NUCLEOTIDE SEQUENCE [LARGE SCALE GENOMIC DNA]</scope>
    <source>
        <strain evidence="2">UH-Slu-Lm8-n1</strain>
    </source>
</reference>
<evidence type="ECO:0000313" key="2">
    <source>
        <dbReference type="Proteomes" id="UP000054485"/>
    </source>
</evidence>
<gene>
    <name evidence="1" type="ORF">CY34DRAFT_812007</name>
</gene>
<feature type="non-terminal residue" evidence="1">
    <location>
        <position position="1"/>
    </location>
</feature>